<protein>
    <submittedName>
        <fullName evidence="2">Uncharacterized protein</fullName>
    </submittedName>
</protein>
<gene>
    <name evidence="2" type="ORF">HDK90DRAFT_469489</name>
</gene>
<accession>A0ABR1YCQ6</accession>
<feature type="compositionally biased region" description="Polar residues" evidence="1">
    <location>
        <begin position="65"/>
        <end position="82"/>
    </location>
</feature>
<keyword evidence="3" id="KW-1185">Reference proteome</keyword>
<evidence type="ECO:0000313" key="2">
    <source>
        <dbReference type="EMBL" id="KAK8225776.1"/>
    </source>
</evidence>
<evidence type="ECO:0000313" key="3">
    <source>
        <dbReference type="Proteomes" id="UP001492380"/>
    </source>
</evidence>
<dbReference type="EMBL" id="JBBWRZ010000011">
    <property type="protein sequence ID" value="KAK8225776.1"/>
    <property type="molecule type" value="Genomic_DNA"/>
</dbReference>
<feature type="compositionally biased region" description="Basic residues" evidence="1">
    <location>
        <begin position="25"/>
        <end position="41"/>
    </location>
</feature>
<feature type="compositionally biased region" description="Polar residues" evidence="1">
    <location>
        <begin position="1"/>
        <end position="18"/>
    </location>
</feature>
<dbReference type="Proteomes" id="UP001492380">
    <property type="component" value="Unassembled WGS sequence"/>
</dbReference>
<sequence length="191" mass="21055">MAPSSPDNDQEAATSLQQEFPDRRPWKKRPMHPRPAARRLTRAPSSDVQSSAHSPDGSAVRESEQYQPTSTNEMSSPLSPRQDTLAPPAVAQQQHAFEACLRQVNVQSRELITAISNLEIILNAALDAAVTDTDLASIGFEPHDLPDGFRVYFRNVDQRGQGSGAEQSFGGPFLREEAVAEFRAEMARRQS</sequence>
<evidence type="ECO:0000256" key="1">
    <source>
        <dbReference type="SAM" id="MobiDB-lite"/>
    </source>
</evidence>
<reference evidence="2 3" key="1">
    <citation type="submission" date="2024-04" db="EMBL/GenBank/DDBJ databases">
        <title>Phyllosticta paracitricarpa is synonymous to the EU quarantine fungus P. citricarpa based on phylogenomic analyses.</title>
        <authorList>
            <consortium name="Lawrence Berkeley National Laboratory"/>
            <person name="Van Ingen-Buijs V.A."/>
            <person name="Van Westerhoven A.C."/>
            <person name="Haridas S."/>
            <person name="Skiadas P."/>
            <person name="Martin F."/>
            <person name="Groenewald J.Z."/>
            <person name="Crous P.W."/>
            <person name="Seidl M.F."/>
        </authorList>
    </citation>
    <scope>NUCLEOTIDE SEQUENCE [LARGE SCALE GENOMIC DNA]</scope>
    <source>
        <strain evidence="2 3">CBS 123374</strain>
    </source>
</reference>
<name>A0ABR1YCQ6_9PEZI</name>
<proteinExistence type="predicted"/>
<organism evidence="2 3">
    <name type="scientific">Phyllosticta capitalensis</name>
    <dbReference type="NCBI Taxonomy" id="121624"/>
    <lineage>
        <taxon>Eukaryota</taxon>
        <taxon>Fungi</taxon>
        <taxon>Dikarya</taxon>
        <taxon>Ascomycota</taxon>
        <taxon>Pezizomycotina</taxon>
        <taxon>Dothideomycetes</taxon>
        <taxon>Dothideomycetes incertae sedis</taxon>
        <taxon>Botryosphaeriales</taxon>
        <taxon>Phyllostictaceae</taxon>
        <taxon>Phyllosticta</taxon>
    </lineage>
</organism>
<comment type="caution">
    <text evidence="2">The sequence shown here is derived from an EMBL/GenBank/DDBJ whole genome shotgun (WGS) entry which is preliminary data.</text>
</comment>
<feature type="region of interest" description="Disordered" evidence="1">
    <location>
        <begin position="1"/>
        <end position="90"/>
    </location>
</feature>